<keyword evidence="1" id="KW-0732">Signal</keyword>
<comment type="caution">
    <text evidence="2">The sequence shown here is derived from an EMBL/GenBank/DDBJ whole genome shotgun (WGS) entry which is preliminary data.</text>
</comment>
<evidence type="ECO:0000313" key="2">
    <source>
        <dbReference type="EMBL" id="PUU81112.1"/>
    </source>
</evidence>
<protein>
    <recommendedName>
        <fullName evidence="4">Ubiquitin 3 binding protein But2 C-terminal domain-containing protein</fullName>
    </recommendedName>
</protein>
<evidence type="ECO:0008006" key="4">
    <source>
        <dbReference type="Google" id="ProtNLM"/>
    </source>
</evidence>
<reference evidence="2 3" key="1">
    <citation type="submission" date="2017-04" db="EMBL/GenBank/DDBJ databases">
        <title>Draft genome sequence of Tuber borchii Vittad., a whitish edible truffle.</title>
        <authorList>
            <consortium name="DOE Joint Genome Institute"/>
            <person name="Murat C."/>
            <person name="Kuo A."/>
            <person name="Barry K.W."/>
            <person name="Clum A."/>
            <person name="Dockter R.B."/>
            <person name="Fauchery L."/>
            <person name="Iotti M."/>
            <person name="Kohler A."/>
            <person name="Labutti K."/>
            <person name="Lindquist E.A."/>
            <person name="Lipzen A."/>
            <person name="Ohm R.A."/>
            <person name="Wang M."/>
            <person name="Grigoriev I.V."/>
            <person name="Zambonelli A."/>
            <person name="Martin F.M."/>
        </authorList>
    </citation>
    <scope>NUCLEOTIDE SEQUENCE [LARGE SCALE GENOMIC DNA]</scope>
    <source>
        <strain evidence="2 3">Tbo3840</strain>
    </source>
</reference>
<evidence type="ECO:0000313" key="3">
    <source>
        <dbReference type="Proteomes" id="UP000244722"/>
    </source>
</evidence>
<sequence>MRLNLIAAISILSTLASGLGLPGLAPRSLVIHPETCVMNKEGFLGTSFPDPPCGVSRGNGKDTVTALLCFVVPPCNGQCTISFTDALTATGSRRLQLFTLDRCPTTGGDTWGSKPFRDKHIGTFLVSIPGPAAVVEDFGLTFPCPKTVTKYGFELQPVWDNDSVTWDNSKGGLIITCD</sequence>
<name>A0A2T7A044_TUBBO</name>
<accession>A0A2T7A044</accession>
<evidence type="ECO:0000256" key="1">
    <source>
        <dbReference type="SAM" id="SignalP"/>
    </source>
</evidence>
<proteinExistence type="predicted"/>
<organism evidence="2 3">
    <name type="scientific">Tuber borchii</name>
    <name type="common">White truffle</name>
    <dbReference type="NCBI Taxonomy" id="42251"/>
    <lineage>
        <taxon>Eukaryota</taxon>
        <taxon>Fungi</taxon>
        <taxon>Dikarya</taxon>
        <taxon>Ascomycota</taxon>
        <taxon>Pezizomycotina</taxon>
        <taxon>Pezizomycetes</taxon>
        <taxon>Pezizales</taxon>
        <taxon>Tuberaceae</taxon>
        <taxon>Tuber</taxon>
    </lineage>
</organism>
<dbReference type="EMBL" id="NESQ01000050">
    <property type="protein sequence ID" value="PUU81112.1"/>
    <property type="molecule type" value="Genomic_DNA"/>
</dbReference>
<feature type="chain" id="PRO_5015718402" description="Ubiquitin 3 binding protein But2 C-terminal domain-containing protein" evidence="1">
    <location>
        <begin position="19"/>
        <end position="178"/>
    </location>
</feature>
<dbReference type="OrthoDB" id="5356630at2759"/>
<dbReference type="STRING" id="42251.A0A2T7A044"/>
<dbReference type="Proteomes" id="UP000244722">
    <property type="component" value="Unassembled WGS sequence"/>
</dbReference>
<feature type="signal peptide" evidence="1">
    <location>
        <begin position="1"/>
        <end position="18"/>
    </location>
</feature>
<gene>
    <name evidence="2" type="ORF">B9Z19DRAFT_1122525</name>
</gene>
<dbReference type="AlphaFoldDB" id="A0A2T7A044"/>
<keyword evidence="3" id="KW-1185">Reference proteome</keyword>